<evidence type="ECO:0000259" key="3">
    <source>
        <dbReference type="Pfam" id="PF10708"/>
    </source>
</evidence>
<dbReference type="AlphaFoldDB" id="A0A516Q2Y1"/>
<dbReference type="EMBL" id="CP041692">
    <property type="protein sequence ID" value="QDP97783.1"/>
    <property type="molecule type" value="Genomic_DNA"/>
</dbReference>
<feature type="region of interest" description="Disordered" evidence="1">
    <location>
        <begin position="1"/>
        <end position="52"/>
    </location>
</feature>
<protein>
    <submittedName>
        <fullName evidence="4">DUF2510 domain-containing protein</fullName>
    </submittedName>
</protein>
<feature type="compositionally biased region" description="Pro residues" evidence="1">
    <location>
        <begin position="35"/>
        <end position="45"/>
    </location>
</feature>
<evidence type="ECO:0000256" key="1">
    <source>
        <dbReference type="SAM" id="MobiDB-lite"/>
    </source>
</evidence>
<feature type="compositionally biased region" description="Polar residues" evidence="1">
    <location>
        <begin position="91"/>
        <end position="110"/>
    </location>
</feature>
<reference evidence="4 5" key="1">
    <citation type="submission" date="2019-07" db="EMBL/GenBank/DDBJ databases">
        <title>Microlunatus dokdonensis sp. nov. isolated from the rhizospheric soil of the wild plant Elymus tsukushiensis.</title>
        <authorList>
            <person name="Ghim S.-Y."/>
            <person name="Hwang Y.-J."/>
            <person name="Son J.-S."/>
            <person name="Shin J.-H."/>
        </authorList>
    </citation>
    <scope>NUCLEOTIDE SEQUENCE [LARGE SCALE GENOMIC DNA]</scope>
    <source>
        <strain evidence="4 5">KUDC0627</strain>
    </source>
</reference>
<keyword evidence="2" id="KW-0472">Membrane</keyword>
<organism evidence="4 5">
    <name type="scientific">Microlunatus elymi</name>
    <dbReference type="NCBI Taxonomy" id="2596828"/>
    <lineage>
        <taxon>Bacteria</taxon>
        <taxon>Bacillati</taxon>
        <taxon>Actinomycetota</taxon>
        <taxon>Actinomycetes</taxon>
        <taxon>Propionibacteriales</taxon>
        <taxon>Propionibacteriaceae</taxon>
        <taxon>Microlunatus</taxon>
    </lineage>
</organism>
<dbReference type="Proteomes" id="UP000319263">
    <property type="component" value="Chromosome"/>
</dbReference>
<evidence type="ECO:0000313" key="5">
    <source>
        <dbReference type="Proteomes" id="UP000319263"/>
    </source>
</evidence>
<dbReference type="OrthoDB" id="5065474at2"/>
<dbReference type="InterPro" id="IPR018929">
    <property type="entry name" value="DUF2510"/>
</dbReference>
<keyword evidence="5" id="KW-1185">Reference proteome</keyword>
<feature type="domain" description="DUF2510" evidence="3">
    <location>
        <begin position="5"/>
        <end position="37"/>
    </location>
</feature>
<evidence type="ECO:0000313" key="4">
    <source>
        <dbReference type="EMBL" id="QDP97783.1"/>
    </source>
</evidence>
<dbReference type="KEGG" id="mik:FOE78_19385"/>
<dbReference type="RefSeq" id="WP_143987738.1">
    <property type="nucleotide sequence ID" value="NZ_CP041692.1"/>
</dbReference>
<proteinExistence type="predicted"/>
<sequence length="301" mass="31822">MAMTGWYPDPGGMPGRYRYWDGESWSEATTDDPADPPPGTGGPLPPREDSHHPGRAVGIAALVLVVVVVSVVLIMRRTDDVGSLDLDPASAPSTSGWQSAGTATGSSTAPSAPRTADGSSATAGTCPAGQPADLALHPQDGRIHGGRLSMAPVPGYSDPEPEYMLSWMWDTQGVNQTTEPGWQSIFAVGEVRRTAGFSTTEEAAHSSLGCAIRTDWYLNYTGRKDIRDAAITVDGHPGWIVTAEIHDDTPQIRVAGDQLTFVVVDDGRQDAFSVWCGMVPLGDQQRLALDQKVLSGLKVGG</sequence>
<dbReference type="Pfam" id="PF10708">
    <property type="entry name" value="DUF2510"/>
    <property type="match status" value="1"/>
</dbReference>
<keyword evidence="2" id="KW-0812">Transmembrane</keyword>
<name>A0A516Q2Y1_9ACTN</name>
<gene>
    <name evidence="4" type="ORF">FOE78_19385</name>
</gene>
<feature type="region of interest" description="Disordered" evidence="1">
    <location>
        <begin position="82"/>
        <end position="141"/>
    </location>
</feature>
<feature type="transmembrane region" description="Helical" evidence="2">
    <location>
        <begin position="56"/>
        <end position="75"/>
    </location>
</feature>
<evidence type="ECO:0000256" key="2">
    <source>
        <dbReference type="SAM" id="Phobius"/>
    </source>
</evidence>
<keyword evidence="2" id="KW-1133">Transmembrane helix</keyword>
<accession>A0A516Q2Y1</accession>